<evidence type="ECO:0000256" key="1">
    <source>
        <dbReference type="SAM" id="MobiDB-lite"/>
    </source>
</evidence>
<protein>
    <submittedName>
        <fullName evidence="4">DUF305 domain-containing protein</fullName>
    </submittedName>
</protein>
<keyword evidence="5" id="KW-1185">Reference proteome</keyword>
<dbReference type="InterPro" id="IPR012347">
    <property type="entry name" value="Ferritin-like"/>
</dbReference>
<keyword evidence="2" id="KW-0732">Signal</keyword>
<organism evidence="4 5">
    <name type="scientific">Phycicoccus sonneratiae</name>
    <dbReference type="NCBI Taxonomy" id="2807628"/>
    <lineage>
        <taxon>Bacteria</taxon>
        <taxon>Bacillati</taxon>
        <taxon>Actinomycetota</taxon>
        <taxon>Actinomycetes</taxon>
        <taxon>Micrococcales</taxon>
        <taxon>Intrasporangiaceae</taxon>
        <taxon>Phycicoccus</taxon>
    </lineage>
</organism>
<name>A0ABS2CQ26_9MICO</name>
<feature type="signal peptide" evidence="2">
    <location>
        <begin position="1"/>
        <end position="24"/>
    </location>
</feature>
<dbReference type="RefSeq" id="WP_204132455.1">
    <property type="nucleotide sequence ID" value="NZ_JAFDVD010000020.1"/>
</dbReference>
<dbReference type="Proteomes" id="UP001430172">
    <property type="component" value="Unassembled WGS sequence"/>
</dbReference>
<comment type="caution">
    <text evidence="4">The sequence shown here is derived from an EMBL/GenBank/DDBJ whole genome shotgun (WGS) entry which is preliminary data.</text>
</comment>
<feature type="compositionally biased region" description="Low complexity" evidence="1">
    <location>
        <begin position="35"/>
        <end position="46"/>
    </location>
</feature>
<dbReference type="Pfam" id="PF03713">
    <property type="entry name" value="DUF305"/>
    <property type="match status" value="1"/>
</dbReference>
<evidence type="ECO:0000256" key="2">
    <source>
        <dbReference type="SAM" id="SignalP"/>
    </source>
</evidence>
<dbReference type="PANTHER" id="PTHR36933">
    <property type="entry name" value="SLL0788 PROTEIN"/>
    <property type="match status" value="1"/>
</dbReference>
<evidence type="ECO:0000313" key="4">
    <source>
        <dbReference type="EMBL" id="MBM6401984.1"/>
    </source>
</evidence>
<reference evidence="4" key="1">
    <citation type="submission" date="2021-02" db="EMBL/GenBank/DDBJ databases">
        <title>Phycicoccus sp. MQZ13P-5T, whole genome shotgun sequence.</title>
        <authorList>
            <person name="Tuo L."/>
        </authorList>
    </citation>
    <scope>NUCLEOTIDE SEQUENCE</scope>
    <source>
        <strain evidence="4">MQZ13P-5</strain>
    </source>
</reference>
<feature type="region of interest" description="Disordered" evidence="1">
    <location>
        <begin position="30"/>
        <end position="54"/>
    </location>
</feature>
<feature type="chain" id="PRO_5046463703" evidence="2">
    <location>
        <begin position="25"/>
        <end position="203"/>
    </location>
</feature>
<accession>A0ABS2CQ26</accession>
<gene>
    <name evidence="4" type="ORF">JQN70_16415</name>
</gene>
<sequence>MRTTTSRRAALFAAPALLVLGLTACVTTTDDDRAPMGSMMGSRSPSTAGSPADHDQADVMFSMMMVPHHEQALEMAALVPTRSDDPALLDLARRIEAGQQPEIDRMEGWLEDWGAGSMDRMGSMGHDMGGMMSAADLRELASLEGAEFERTWLRMMVEHHEGAIDMAEDVLRRGTHAGTKDLALAIVKAQQREIDEMQAMLAG</sequence>
<proteinExistence type="predicted"/>
<dbReference type="InterPro" id="IPR005183">
    <property type="entry name" value="DUF305_CopM-like"/>
</dbReference>
<dbReference type="Gene3D" id="1.20.1260.10">
    <property type="match status" value="1"/>
</dbReference>
<evidence type="ECO:0000259" key="3">
    <source>
        <dbReference type="Pfam" id="PF03713"/>
    </source>
</evidence>
<dbReference type="PROSITE" id="PS51257">
    <property type="entry name" value="PROKAR_LIPOPROTEIN"/>
    <property type="match status" value="1"/>
</dbReference>
<feature type="domain" description="DUF305" evidence="3">
    <location>
        <begin position="58"/>
        <end position="201"/>
    </location>
</feature>
<dbReference type="PANTHER" id="PTHR36933:SF1">
    <property type="entry name" value="SLL0788 PROTEIN"/>
    <property type="match status" value="1"/>
</dbReference>
<evidence type="ECO:0000313" key="5">
    <source>
        <dbReference type="Proteomes" id="UP001430172"/>
    </source>
</evidence>
<dbReference type="EMBL" id="JAFDVD010000020">
    <property type="protein sequence ID" value="MBM6401984.1"/>
    <property type="molecule type" value="Genomic_DNA"/>
</dbReference>